<dbReference type="PANTHER" id="PTHR11795:SF451">
    <property type="entry name" value="ABC TRANSPORTER PERMEASE PROTEIN"/>
    <property type="match status" value="1"/>
</dbReference>
<accession>A0A0F9X8B3</accession>
<dbReference type="GO" id="GO:0005886">
    <property type="term" value="C:plasma membrane"/>
    <property type="evidence" value="ECO:0007669"/>
    <property type="project" value="UniProtKB-SubCell"/>
</dbReference>
<keyword evidence="4 9" id="KW-0812">Transmembrane</keyword>
<protein>
    <recommendedName>
        <fullName evidence="11">Branched-chain amino acid ABC transporter permease</fullName>
    </recommendedName>
</protein>
<evidence type="ECO:0000256" key="4">
    <source>
        <dbReference type="ARBA" id="ARBA00022692"/>
    </source>
</evidence>
<dbReference type="InterPro" id="IPR052157">
    <property type="entry name" value="BCAA_transport_permease"/>
</dbReference>
<keyword evidence="2" id="KW-0813">Transport</keyword>
<dbReference type="Pfam" id="PF02653">
    <property type="entry name" value="BPD_transp_2"/>
    <property type="match status" value="1"/>
</dbReference>
<feature type="transmembrane region" description="Helical" evidence="9">
    <location>
        <begin position="61"/>
        <end position="81"/>
    </location>
</feature>
<evidence type="ECO:0000256" key="5">
    <source>
        <dbReference type="ARBA" id="ARBA00022970"/>
    </source>
</evidence>
<sequence>MDLVFLAELTVNGALTGLLYSLFAIGLVLIYKSSSVPNLAQGALTMLGAYVVLAFSHNMGLPLWVAIPLAVVIMFFVGIGIEKVALRRLAGRPVIMILMMTMGIDIFLRGTTLAIWGGSSRSVDLGVSYEPLFVGDMLLSRIHIVGASVALALFVAFFLFFRSRLGIRLRAISDDYMASWSVGISVERGVGLSWGLASIVAVATGVIWGEIQGVDQSLSILLLKGLTVAVLGGLDSIIGAIVAGIILGILESVGSFYLDEIVGGGSRDLIVAAVLILTVMIRPHGLFGRHDIERV</sequence>
<feature type="transmembrane region" description="Helical" evidence="9">
    <location>
        <begin position="12"/>
        <end position="31"/>
    </location>
</feature>
<dbReference type="PANTHER" id="PTHR11795">
    <property type="entry name" value="BRANCHED-CHAIN AMINO ACID TRANSPORT SYSTEM PERMEASE PROTEIN LIVH"/>
    <property type="match status" value="1"/>
</dbReference>
<dbReference type="GO" id="GO:0006865">
    <property type="term" value="P:amino acid transport"/>
    <property type="evidence" value="ECO:0007669"/>
    <property type="project" value="UniProtKB-KW"/>
</dbReference>
<evidence type="ECO:0000256" key="1">
    <source>
        <dbReference type="ARBA" id="ARBA00004651"/>
    </source>
</evidence>
<evidence type="ECO:0000256" key="9">
    <source>
        <dbReference type="SAM" id="Phobius"/>
    </source>
</evidence>
<gene>
    <name evidence="10" type="ORF">LCGC14_0254900</name>
</gene>
<comment type="caution">
    <text evidence="10">The sequence shown here is derived from an EMBL/GenBank/DDBJ whole genome shotgun (WGS) entry which is preliminary data.</text>
</comment>
<keyword evidence="6 9" id="KW-1133">Transmembrane helix</keyword>
<feature type="transmembrane region" description="Helical" evidence="9">
    <location>
        <begin position="226"/>
        <end position="249"/>
    </location>
</feature>
<comment type="subcellular location">
    <subcellularLocation>
        <location evidence="1">Cell membrane</location>
        <topology evidence="1">Multi-pass membrane protein</topology>
    </subcellularLocation>
</comment>
<evidence type="ECO:0000256" key="8">
    <source>
        <dbReference type="ARBA" id="ARBA00037998"/>
    </source>
</evidence>
<evidence type="ECO:0008006" key="11">
    <source>
        <dbReference type="Google" id="ProtNLM"/>
    </source>
</evidence>
<dbReference type="AlphaFoldDB" id="A0A0F9X8B3"/>
<organism evidence="10">
    <name type="scientific">marine sediment metagenome</name>
    <dbReference type="NCBI Taxonomy" id="412755"/>
    <lineage>
        <taxon>unclassified sequences</taxon>
        <taxon>metagenomes</taxon>
        <taxon>ecological metagenomes</taxon>
    </lineage>
</organism>
<reference evidence="10" key="1">
    <citation type="journal article" date="2015" name="Nature">
        <title>Complex archaea that bridge the gap between prokaryotes and eukaryotes.</title>
        <authorList>
            <person name="Spang A."/>
            <person name="Saw J.H."/>
            <person name="Jorgensen S.L."/>
            <person name="Zaremba-Niedzwiedzka K."/>
            <person name="Martijn J."/>
            <person name="Lind A.E."/>
            <person name="van Eijk R."/>
            <person name="Schleper C."/>
            <person name="Guy L."/>
            <person name="Ettema T.J."/>
        </authorList>
    </citation>
    <scope>NUCLEOTIDE SEQUENCE</scope>
</reference>
<evidence type="ECO:0000313" key="10">
    <source>
        <dbReference type="EMBL" id="KKN87798.1"/>
    </source>
</evidence>
<dbReference type="CDD" id="cd06582">
    <property type="entry name" value="TM_PBP1_LivH_like"/>
    <property type="match status" value="1"/>
</dbReference>
<dbReference type="EMBL" id="LAZR01000134">
    <property type="protein sequence ID" value="KKN87798.1"/>
    <property type="molecule type" value="Genomic_DNA"/>
</dbReference>
<proteinExistence type="inferred from homology"/>
<evidence type="ECO:0000256" key="3">
    <source>
        <dbReference type="ARBA" id="ARBA00022475"/>
    </source>
</evidence>
<keyword evidence="5" id="KW-0029">Amino-acid transport</keyword>
<evidence type="ECO:0000256" key="2">
    <source>
        <dbReference type="ARBA" id="ARBA00022448"/>
    </source>
</evidence>
<evidence type="ECO:0000256" key="7">
    <source>
        <dbReference type="ARBA" id="ARBA00023136"/>
    </source>
</evidence>
<dbReference type="InterPro" id="IPR001851">
    <property type="entry name" value="ABC_transp_permease"/>
</dbReference>
<keyword evidence="7 9" id="KW-0472">Membrane</keyword>
<feature type="transmembrane region" description="Helical" evidence="9">
    <location>
        <begin position="138"/>
        <end position="161"/>
    </location>
</feature>
<evidence type="ECO:0000256" key="6">
    <source>
        <dbReference type="ARBA" id="ARBA00022989"/>
    </source>
</evidence>
<feature type="transmembrane region" description="Helical" evidence="9">
    <location>
        <begin position="93"/>
        <end position="118"/>
    </location>
</feature>
<dbReference type="GO" id="GO:0022857">
    <property type="term" value="F:transmembrane transporter activity"/>
    <property type="evidence" value="ECO:0007669"/>
    <property type="project" value="InterPro"/>
</dbReference>
<comment type="similarity">
    <text evidence="8">Belongs to the binding-protein-dependent transport system permease family. LivHM subfamily.</text>
</comment>
<feature type="transmembrane region" description="Helical" evidence="9">
    <location>
        <begin position="269"/>
        <end position="287"/>
    </location>
</feature>
<keyword evidence="3" id="KW-1003">Cell membrane</keyword>
<name>A0A0F9X8B3_9ZZZZ</name>